<evidence type="ECO:0000313" key="1">
    <source>
        <dbReference type="EMBL" id="KAH9422399.1"/>
    </source>
</evidence>
<sequence>KSRCAVFDEHFNNSIINAWQFSFEIICIKFTPHTNCILCAVPILRISPIIELYECTFNRLKSLTEFHAKNCEIFKKNIRLFCWATSVSSFVFSKKCSFNNLTLSSCLPILCNDYNINGHLNKAKIHFVD</sequence>
<accession>A0ABQ8JIK7</accession>
<name>A0ABQ8JIK7_DERPT</name>
<organism evidence="1 2">
    <name type="scientific">Dermatophagoides pteronyssinus</name>
    <name type="common">European house dust mite</name>
    <dbReference type="NCBI Taxonomy" id="6956"/>
    <lineage>
        <taxon>Eukaryota</taxon>
        <taxon>Metazoa</taxon>
        <taxon>Ecdysozoa</taxon>
        <taxon>Arthropoda</taxon>
        <taxon>Chelicerata</taxon>
        <taxon>Arachnida</taxon>
        <taxon>Acari</taxon>
        <taxon>Acariformes</taxon>
        <taxon>Sarcoptiformes</taxon>
        <taxon>Astigmata</taxon>
        <taxon>Psoroptidia</taxon>
        <taxon>Analgoidea</taxon>
        <taxon>Pyroglyphidae</taxon>
        <taxon>Dermatophagoidinae</taxon>
        <taxon>Dermatophagoides</taxon>
    </lineage>
</organism>
<comment type="caution">
    <text evidence="1">The sequence shown here is derived from an EMBL/GenBank/DDBJ whole genome shotgun (WGS) entry which is preliminary data.</text>
</comment>
<dbReference type="EMBL" id="NJHN03000036">
    <property type="protein sequence ID" value="KAH9422399.1"/>
    <property type="molecule type" value="Genomic_DNA"/>
</dbReference>
<protein>
    <submittedName>
        <fullName evidence="1">Uncharacterized protein</fullName>
    </submittedName>
</protein>
<reference evidence="1 2" key="1">
    <citation type="journal article" date="2018" name="J. Allergy Clin. Immunol.">
        <title>High-quality assembly of Dermatophagoides pteronyssinus genome and transcriptome reveals a wide range of novel allergens.</title>
        <authorList>
            <person name="Liu X.Y."/>
            <person name="Yang K.Y."/>
            <person name="Wang M.Q."/>
            <person name="Kwok J.S."/>
            <person name="Zeng X."/>
            <person name="Yang Z."/>
            <person name="Xiao X.J."/>
            <person name="Lau C.P."/>
            <person name="Li Y."/>
            <person name="Huang Z.M."/>
            <person name="Ba J.G."/>
            <person name="Yim A.K."/>
            <person name="Ouyang C.Y."/>
            <person name="Ngai S.M."/>
            <person name="Chan T.F."/>
            <person name="Leung E.L."/>
            <person name="Liu L."/>
            <person name="Liu Z.G."/>
            <person name="Tsui S.K."/>
        </authorList>
    </citation>
    <scope>NUCLEOTIDE SEQUENCE [LARGE SCALE GENOMIC DNA]</scope>
    <source>
        <strain evidence="1">Derp</strain>
    </source>
</reference>
<proteinExistence type="predicted"/>
<keyword evidence="2" id="KW-1185">Reference proteome</keyword>
<feature type="non-terminal residue" evidence="1">
    <location>
        <position position="1"/>
    </location>
</feature>
<evidence type="ECO:0000313" key="2">
    <source>
        <dbReference type="Proteomes" id="UP000887458"/>
    </source>
</evidence>
<gene>
    <name evidence="1" type="ORF">DERP_003075</name>
</gene>
<feature type="non-terminal residue" evidence="1">
    <location>
        <position position="129"/>
    </location>
</feature>
<dbReference type="Proteomes" id="UP000887458">
    <property type="component" value="Unassembled WGS sequence"/>
</dbReference>
<reference evidence="1 2" key="2">
    <citation type="journal article" date="2022" name="Mol. Biol. Evol.">
        <title>Comparative Genomics Reveals Insights into the Divergent Evolution of Astigmatic Mites and Household Pest Adaptations.</title>
        <authorList>
            <person name="Xiong Q."/>
            <person name="Wan A.T."/>
            <person name="Liu X."/>
            <person name="Fung C.S."/>
            <person name="Xiao X."/>
            <person name="Malainual N."/>
            <person name="Hou J."/>
            <person name="Wang L."/>
            <person name="Wang M."/>
            <person name="Yang K.Y."/>
            <person name="Cui Y."/>
            <person name="Leung E.L."/>
            <person name="Nong W."/>
            <person name="Shin S.K."/>
            <person name="Au S.W."/>
            <person name="Jeong K.Y."/>
            <person name="Chew F.T."/>
            <person name="Hui J.H."/>
            <person name="Leung T.F."/>
            <person name="Tungtrongchitr A."/>
            <person name="Zhong N."/>
            <person name="Liu Z."/>
            <person name="Tsui S.K."/>
        </authorList>
    </citation>
    <scope>NUCLEOTIDE SEQUENCE [LARGE SCALE GENOMIC DNA]</scope>
    <source>
        <strain evidence="1">Derp</strain>
    </source>
</reference>